<sequence length="940" mass="108200">MSDAIIGTVLTQLGSILEREIQQELRLVVGVDKDIENLKRTFRSISSVLLDAEMRRVKKDEEKEGLEIWLQNLQEVSYDMDDILAEWSNALLKIEIEGLENTTPKKKVCFFINSPCFCFSKVFLRRDIALKIQEINERLDFIDKEKLRYNLKEIENGEAPNRRLKTVSHIDLNEACGRDGEQTGLVRELLKLKENSRADRGLHLVSIVGMGGIGKTFLAQLAYHSADFETHFDKRIWVCVSEPFDASRIAKAIIEGVDGHAPNLVEFDPIMTKLRNSIAGKRFLLVLDDVWTQDHEKWEPLRISLKNGVPGSKILVTTRNERVAKMMGSSYTLKLGQLSKQDCWSLFSQIAYFDRSKQDREELEDIGKKIAAKCKGLPLAAKTVGSLMRFKNSIREWQSVLDNFMWGLEETKEGPFPPLLLSYYDLHPSLRRCFSYCAIFPKDCKIEADNLIKLWMAQGYIDTEIRGREFLDNLISRCFFQELEKDKDTESIVRFKMHDMVHDFAQYLTKNECYMTEVDNKVESWMNSSCSKARHLTLVRAEDVHFPVSIGNIEKPHTFLVQSFYDCPALVSEEDKVSPDLFNQLLHVKALDLSRNRLLELPDEIGKLMNIRYLNLSHNPLGELPETICGLYNLQTLKLVACKYLRRLPQGIGQLKNLRHLEIDGTEKLEALPKGIGRLHSLQTLNKFILAVPVNSRNLEERMCKLGELKDLNQLRGRLKMGGLGLVSNVEEAKQAELKNKVHITDLHMDFKVQGQAEGKLEVVEALELHPDLQSLQISFYGATRLPSWITSLTNLRKLQLQDCQNCTELPPLGRLPSLQTLYIENMHDLKQIGYEFLGLGSSSSTMAAIDIFPKLKKLKFDNMRNWEQWEVVNMRIMPCLRYLKLSDCVKLKGLPDYLLQKTPIRKLRINKCPILQQRYQKETGENWIKISHIQKVRIS</sequence>
<organism evidence="1 2">
    <name type="scientific">Catharanthus roseus</name>
    <name type="common">Madagascar periwinkle</name>
    <name type="synonym">Vinca rosea</name>
    <dbReference type="NCBI Taxonomy" id="4058"/>
    <lineage>
        <taxon>Eukaryota</taxon>
        <taxon>Viridiplantae</taxon>
        <taxon>Streptophyta</taxon>
        <taxon>Embryophyta</taxon>
        <taxon>Tracheophyta</taxon>
        <taxon>Spermatophyta</taxon>
        <taxon>Magnoliopsida</taxon>
        <taxon>eudicotyledons</taxon>
        <taxon>Gunneridae</taxon>
        <taxon>Pentapetalae</taxon>
        <taxon>asterids</taxon>
        <taxon>lamiids</taxon>
        <taxon>Gentianales</taxon>
        <taxon>Apocynaceae</taxon>
        <taxon>Rauvolfioideae</taxon>
        <taxon>Vinceae</taxon>
        <taxon>Catharanthinae</taxon>
        <taxon>Catharanthus</taxon>
    </lineage>
</organism>
<name>A0ACC0B0K2_CATRO</name>
<gene>
    <name evidence="1" type="ORF">M9H77_15239</name>
</gene>
<evidence type="ECO:0000313" key="1">
    <source>
        <dbReference type="EMBL" id="KAI5665386.1"/>
    </source>
</evidence>
<keyword evidence="2" id="KW-1185">Reference proteome</keyword>
<protein>
    <submittedName>
        <fullName evidence="1">Uncharacterized protein</fullName>
    </submittedName>
</protein>
<proteinExistence type="predicted"/>
<dbReference type="EMBL" id="CM044704">
    <property type="protein sequence ID" value="KAI5665386.1"/>
    <property type="molecule type" value="Genomic_DNA"/>
</dbReference>
<comment type="caution">
    <text evidence="1">The sequence shown here is derived from an EMBL/GenBank/DDBJ whole genome shotgun (WGS) entry which is preliminary data.</text>
</comment>
<dbReference type="Proteomes" id="UP001060085">
    <property type="component" value="Linkage Group LG04"/>
</dbReference>
<reference evidence="2" key="1">
    <citation type="journal article" date="2023" name="Nat. Plants">
        <title>Single-cell RNA sequencing provides a high-resolution roadmap for understanding the multicellular compartmentation of specialized metabolism.</title>
        <authorList>
            <person name="Sun S."/>
            <person name="Shen X."/>
            <person name="Li Y."/>
            <person name="Li Y."/>
            <person name="Wang S."/>
            <person name="Li R."/>
            <person name="Zhang H."/>
            <person name="Shen G."/>
            <person name="Guo B."/>
            <person name="Wei J."/>
            <person name="Xu J."/>
            <person name="St-Pierre B."/>
            <person name="Chen S."/>
            <person name="Sun C."/>
        </authorList>
    </citation>
    <scope>NUCLEOTIDE SEQUENCE [LARGE SCALE GENOMIC DNA]</scope>
</reference>
<accession>A0ACC0B0K2</accession>
<evidence type="ECO:0000313" key="2">
    <source>
        <dbReference type="Proteomes" id="UP001060085"/>
    </source>
</evidence>